<sequence>MPTATTLLKAALDVAGRGWPVFPVAPGGRFPALHSADRCPRSGVCAGGHLGWEQRATTDPARIRMCWGHADYNIGLATGPAGLVVVDLDVAKPDKPVPARWRELGATNGMAVFLLLCAEAGQEPPLATFTVTTHSGGTHLYFTAPPGVQLRNTQGETGRGLGWGIDTRAHGGYVIAPGSIRGGHRYEITDDTPPAPLPGWLVERLRPAELPPRRPTPVATGQGRRARYLDAAIAAEVQRVETAASGQRNFSLYCAATALGQLVAGGALDEQDVTNTLLAAARQHIADGAYSWTQAHKTIASGFRAGAARPRKVAA</sequence>
<evidence type="ECO:0000313" key="3">
    <source>
        <dbReference type="EMBL" id="KAA5829551.1"/>
    </source>
</evidence>
<dbReference type="InterPro" id="IPR015330">
    <property type="entry name" value="DNA_primase/pol_bifunc_N"/>
</dbReference>
<dbReference type="AlphaFoldDB" id="A0A5M7BQU2"/>
<dbReference type="PANTHER" id="PTHR35372:SF2">
    <property type="entry name" value="SF3 HELICASE DOMAIN-CONTAINING PROTEIN"/>
    <property type="match status" value="1"/>
</dbReference>
<evidence type="ECO:0000259" key="2">
    <source>
        <dbReference type="SMART" id="SM00943"/>
    </source>
</evidence>
<proteinExistence type="predicted"/>
<dbReference type="Proteomes" id="UP000323946">
    <property type="component" value="Unassembled WGS sequence"/>
</dbReference>
<dbReference type="EMBL" id="VWPH01000012">
    <property type="protein sequence ID" value="KAA5829551.1"/>
    <property type="molecule type" value="Genomic_DNA"/>
</dbReference>
<feature type="domain" description="DNA primase/polymerase bifunctional N-terminal" evidence="2">
    <location>
        <begin position="11"/>
        <end position="201"/>
    </location>
</feature>
<organism evidence="3 4">
    <name type="scientific">Saccharopolyspora hirsuta</name>
    <dbReference type="NCBI Taxonomy" id="1837"/>
    <lineage>
        <taxon>Bacteria</taxon>
        <taxon>Bacillati</taxon>
        <taxon>Actinomycetota</taxon>
        <taxon>Actinomycetes</taxon>
        <taxon>Pseudonocardiales</taxon>
        <taxon>Pseudonocardiaceae</taxon>
        <taxon>Saccharopolyspora</taxon>
    </lineage>
</organism>
<dbReference type="Pfam" id="PF09250">
    <property type="entry name" value="Prim-Pol"/>
    <property type="match status" value="1"/>
</dbReference>
<evidence type="ECO:0000313" key="4">
    <source>
        <dbReference type="Proteomes" id="UP000323946"/>
    </source>
</evidence>
<dbReference type="OrthoDB" id="3218228at2"/>
<dbReference type="RefSeq" id="WP_150069191.1">
    <property type="nucleotide sequence ID" value="NZ_VWPH01000012.1"/>
</dbReference>
<keyword evidence="4" id="KW-1185">Reference proteome</keyword>
<reference evidence="3 4" key="1">
    <citation type="submission" date="2019-09" db="EMBL/GenBank/DDBJ databases">
        <title>Draft genome sequence of the thermophilic Saccharopolyspora hirsuta VKM Ac-666T.</title>
        <authorList>
            <person name="Lobastova T.G."/>
            <person name="Fokina V."/>
            <person name="Bragin E.Y."/>
            <person name="Shtratnikova V.Y."/>
            <person name="Starodumova I.P."/>
            <person name="Tarlachkov S.V."/>
            <person name="Donova M.V."/>
        </authorList>
    </citation>
    <scope>NUCLEOTIDE SEQUENCE [LARGE SCALE GENOMIC DNA]</scope>
    <source>
        <strain evidence="3 4">VKM Ac-666</strain>
    </source>
</reference>
<dbReference type="GO" id="GO:0016787">
    <property type="term" value="F:hydrolase activity"/>
    <property type="evidence" value="ECO:0007669"/>
    <property type="project" value="UniProtKB-KW"/>
</dbReference>
<gene>
    <name evidence="3" type="ORF">F1721_24865</name>
</gene>
<dbReference type="PANTHER" id="PTHR35372">
    <property type="entry name" value="ATP BINDING PROTEIN-RELATED"/>
    <property type="match status" value="1"/>
</dbReference>
<dbReference type="InterPro" id="IPR051620">
    <property type="entry name" value="ORF904-like_C"/>
</dbReference>
<dbReference type="CDD" id="cd04859">
    <property type="entry name" value="Prim_Pol"/>
    <property type="match status" value="1"/>
</dbReference>
<dbReference type="SUPFAM" id="SSF56747">
    <property type="entry name" value="Prim-pol domain"/>
    <property type="match status" value="1"/>
</dbReference>
<accession>A0A5M7BQU2</accession>
<protein>
    <submittedName>
        <fullName evidence="3">Bifunctional DNA primase/polymerase</fullName>
    </submittedName>
</protein>
<name>A0A5M7BQU2_SACHI</name>
<dbReference type="SMART" id="SM00943">
    <property type="entry name" value="Prim-Pol"/>
    <property type="match status" value="1"/>
</dbReference>
<keyword evidence="1" id="KW-0378">Hydrolase</keyword>
<evidence type="ECO:0000256" key="1">
    <source>
        <dbReference type="ARBA" id="ARBA00022801"/>
    </source>
</evidence>
<comment type="caution">
    <text evidence="3">The sequence shown here is derived from an EMBL/GenBank/DDBJ whole genome shotgun (WGS) entry which is preliminary data.</text>
</comment>